<evidence type="ECO:0000256" key="3">
    <source>
        <dbReference type="ARBA" id="ARBA00022692"/>
    </source>
</evidence>
<keyword evidence="5 8" id="KW-1133">Transmembrane helix</keyword>
<evidence type="ECO:0000256" key="6">
    <source>
        <dbReference type="ARBA" id="ARBA00023136"/>
    </source>
</evidence>
<evidence type="ECO:0000256" key="1">
    <source>
        <dbReference type="ARBA" id="ARBA00004141"/>
    </source>
</evidence>
<comment type="similarity">
    <text evidence="7 8">Belongs to the SFT2 family.</text>
</comment>
<gene>
    <name evidence="9" type="ORF">WJX73_000663</name>
</gene>
<dbReference type="GO" id="GO:0012505">
    <property type="term" value="C:endomembrane system"/>
    <property type="evidence" value="ECO:0007669"/>
    <property type="project" value="UniProtKB-ARBA"/>
</dbReference>
<evidence type="ECO:0000256" key="7">
    <source>
        <dbReference type="ARBA" id="ARBA00025800"/>
    </source>
</evidence>
<keyword evidence="2 8" id="KW-0813">Transport</keyword>
<dbReference type="GO" id="GO:0016192">
    <property type="term" value="P:vesicle-mediated transport"/>
    <property type="evidence" value="ECO:0007669"/>
    <property type="project" value="InterPro"/>
</dbReference>
<dbReference type="InterPro" id="IPR011691">
    <property type="entry name" value="Vesicle_transpt_SFT2"/>
</dbReference>
<accession>A0AAW1NZ35</accession>
<sequence length="165" mass="18411">MASSGWWTRLKENVGLQQEEPEPPTLLHQLEEATTLSRTHRVYGFAGSIAFALLFFALASFFFLSPSRFAILYTLANLSAIAATMFLMGPIKQVQKMFEKGRIFATIIYVAAMGATLWAALKVHSIILTLVFVIVQFFALIWYCMSYIPFARQLASKAVGNMLSG</sequence>
<comment type="subcellular location">
    <subcellularLocation>
        <location evidence="1 8">Membrane</location>
        <topology evidence="1 8">Multi-pass membrane protein</topology>
    </subcellularLocation>
</comment>
<comment type="caution">
    <text evidence="9">The sequence shown here is derived from an EMBL/GenBank/DDBJ whole genome shotgun (WGS) entry which is preliminary data.</text>
</comment>
<dbReference type="PANTHER" id="PTHR23137">
    <property type="entry name" value="VESICLE TRANSPORT PROTEIN-RELATED"/>
    <property type="match status" value="1"/>
</dbReference>
<dbReference type="InterPro" id="IPR007305">
    <property type="entry name" value="Vesicle_transpt_Got1/SFT2"/>
</dbReference>
<dbReference type="Pfam" id="PF04178">
    <property type="entry name" value="Got1"/>
    <property type="match status" value="1"/>
</dbReference>
<evidence type="ECO:0000256" key="4">
    <source>
        <dbReference type="ARBA" id="ARBA00022927"/>
    </source>
</evidence>
<keyword evidence="6 8" id="KW-0472">Membrane</keyword>
<evidence type="ECO:0000313" key="9">
    <source>
        <dbReference type="EMBL" id="KAK9799758.1"/>
    </source>
</evidence>
<dbReference type="GO" id="GO:0015031">
    <property type="term" value="P:protein transport"/>
    <property type="evidence" value="ECO:0007669"/>
    <property type="project" value="UniProtKB-KW"/>
</dbReference>
<name>A0AAW1NZ35_9CHLO</name>
<evidence type="ECO:0000256" key="5">
    <source>
        <dbReference type="ARBA" id="ARBA00022989"/>
    </source>
</evidence>
<comment type="function">
    <text evidence="8">May be involved in fusion of retrograde transport vesicles derived from an endocytic compartment with the Golgi complex.</text>
</comment>
<feature type="transmembrane region" description="Helical" evidence="8">
    <location>
        <begin position="127"/>
        <end position="148"/>
    </location>
</feature>
<protein>
    <recommendedName>
        <fullName evidence="8">Vesicle transport protein</fullName>
    </recommendedName>
</protein>
<dbReference type="PANTHER" id="PTHR23137:SF6">
    <property type="entry name" value="VESICLE TRANSPORT PROTEIN"/>
    <property type="match status" value="1"/>
</dbReference>
<feature type="transmembrane region" description="Helical" evidence="8">
    <location>
        <begin position="42"/>
        <end position="64"/>
    </location>
</feature>
<organism evidence="9 10">
    <name type="scientific">Symbiochloris irregularis</name>
    <dbReference type="NCBI Taxonomy" id="706552"/>
    <lineage>
        <taxon>Eukaryota</taxon>
        <taxon>Viridiplantae</taxon>
        <taxon>Chlorophyta</taxon>
        <taxon>core chlorophytes</taxon>
        <taxon>Trebouxiophyceae</taxon>
        <taxon>Trebouxiales</taxon>
        <taxon>Trebouxiaceae</taxon>
        <taxon>Symbiochloris</taxon>
    </lineage>
</organism>
<keyword evidence="3 8" id="KW-0812">Transmembrane</keyword>
<reference evidence="9 10" key="1">
    <citation type="journal article" date="2024" name="Nat. Commun.">
        <title>Phylogenomics reveals the evolutionary origins of lichenization in chlorophyte algae.</title>
        <authorList>
            <person name="Puginier C."/>
            <person name="Libourel C."/>
            <person name="Otte J."/>
            <person name="Skaloud P."/>
            <person name="Haon M."/>
            <person name="Grisel S."/>
            <person name="Petersen M."/>
            <person name="Berrin J.G."/>
            <person name="Delaux P.M."/>
            <person name="Dal Grande F."/>
            <person name="Keller J."/>
        </authorList>
    </citation>
    <scope>NUCLEOTIDE SEQUENCE [LARGE SCALE GENOMIC DNA]</scope>
    <source>
        <strain evidence="9 10">SAG 2036</strain>
    </source>
</reference>
<keyword evidence="10" id="KW-1185">Reference proteome</keyword>
<evidence type="ECO:0000313" key="10">
    <source>
        <dbReference type="Proteomes" id="UP001465755"/>
    </source>
</evidence>
<dbReference type="EMBL" id="JALJOQ010000087">
    <property type="protein sequence ID" value="KAK9799758.1"/>
    <property type="molecule type" value="Genomic_DNA"/>
</dbReference>
<dbReference type="Proteomes" id="UP001465755">
    <property type="component" value="Unassembled WGS sequence"/>
</dbReference>
<proteinExistence type="inferred from homology"/>
<evidence type="ECO:0000256" key="8">
    <source>
        <dbReference type="RuleBase" id="RU363111"/>
    </source>
</evidence>
<keyword evidence="4 8" id="KW-0653">Protein transport</keyword>
<dbReference type="AlphaFoldDB" id="A0AAW1NZ35"/>
<feature type="transmembrane region" description="Helical" evidence="8">
    <location>
        <begin position="70"/>
        <end position="91"/>
    </location>
</feature>
<dbReference type="GO" id="GO:0016020">
    <property type="term" value="C:membrane"/>
    <property type="evidence" value="ECO:0007669"/>
    <property type="project" value="UniProtKB-SubCell"/>
</dbReference>
<feature type="transmembrane region" description="Helical" evidence="8">
    <location>
        <begin position="103"/>
        <end position="121"/>
    </location>
</feature>
<evidence type="ECO:0000256" key="2">
    <source>
        <dbReference type="ARBA" id="ARBA00022448"/>
    </source>
</evidence>
<dbReference type="GO" id="GO:0005737">
    <property type="term" value="C:cytoplasm"/>
    <property type="evidence" value="ECO:0007669"/>
    <property type="project" value="UniProtKB-ARBA"/>
</dbReference>